<evidence type="ECO:0000313" key="3">
    <source>
        <dbReference type="Proteomes" id="UP000029382"/>
    </source>
</evidence>
<reference evidence="1 3" key="1">
    <citation type="journal article" date="2014" name="Genome Announc.">
        <title>Draft Genome Sequences of Streptococcus bovis Strains ATCC 33317 and JB1.</title>
        <authorList>
            <person name="Benahmed F.H."/>
            <person name="Gopinath G.R."/>
            <person name="Harbottle H."/>
            <person name="Cotta M.A."/>
            <person name="Luo Y."/>
            <person name="Henderson C."/>
            <person name="Teri P."/>
            <person name="Soppet D."/>
            <person name="Rasmussen M."/>
            <person name="Whitehead T.R."/>
            <person name="Davidson M."/>
        </authorList>
    </citation>
    <scope>NUCLEOTIDE SEQUENCE [LARGE SCALE GENOMIC DNA]</scope>
    <source>
        <strain evidence="1 3">JB1</strain>
    </source>
</reference>
<gene>
    <name evidence="1" type="ORF">H702_09070</name>
    <name evidence="2" type="ORF">SAMN02910290_00844</name>
</gene>
<dbReference type="Proteomes" id="UP000029382">
    <property type="component" value="Unassembled WGS sequence"/>
</dbReference>
<evidence type="ECO:0000313" key="2">
    <source>
        <dbReference type="EMBL" id="SFL20082.1"/>
    </source>
</evidence>
<dbReference type="Proteomes" id="UP000182793">
    <property type="component" value="Unassembled WGS sequence"/>
</dbReference>
<name>A0A091BRZ7_STREI</name>
<evidence type="ECO:0000313" key="4">
    <source>
        <dbReference type="Proteomes" id="UP000182793"/>
    </source>
</evidence>
<dbReference type="RefSeq" id="WP_039697366.1">
    <property type="nucleotide sequence ID" value="NZ_AUZH01000033.1"/>
</dbReference>
<sequence>MEFYKEYITKKEYVSGNIIDTTRIIKATEQLNEDIKANPQWRSEVHGYTYVEDYACILVRWVGLSETKFKESEE</sequence>
<dbReference type="AlphaFoldDB" id="A0A091BRZ7"/>
<evidence type="ECO:0000313" key="1">
    <source>
        <dbReference type="EMBL" id="KFN86527.1"/>
    </source>
</evidence>
<accession>A0A091BRZ7</accession>
<organism evidence="1 3">
    <name type="scientific">Streptococcus equinus JB1</name>
    <dbReference type="NCBI Taxonomy" id="1294274"/>
    <lineage>
        <taxon>Bacteria</taxon>
        <taxon>Bacillati</taxon>
        <taxon>Bacillota</taxon>
        <taxon>Bacilli</taxon>
        <taxon>Lactobacillales</taxon>
        <taxon>Streptococcaceae</taxon>
        <taxon>Streptococcus</taxon>
    </lineage>
</organism>
<dbReference type="EMBL" id="FOTG01000004">
    <property type="protein sequence ID" value="SFL20082.1"/>
    <property type="molecule type" value="Genomic_DNA"/>
</dbReference>
<dbReference type="EMBL" id="AUZH01000033">
    <property type="protein sequence ID" value="KFN86527.1"/>
    <property type="molecule type" value="Genomic_DNA"/>
</dbReference>
<reference evidence="2 4" key="2">
    <citation type="submission" date="2016-10" db="EMBL/GenBank/DDBJ databases">
        <authorList>
            <person name="Varghese N."/>
            <person name="Submissions S."/>
        </authorList>
    </citation>
    <scope>NUCLEOTIDE SEQUENCE [LARGE SCALE GENOMIC DNA]</scope>
    <source>
        <strain evidence="2 4">JB1</strain>
    </source>
</reference>
<keyword evidence="4" id="KW-1185">Reference proteome</keyword>
<comment type="caution">
    <text evidence="1">The sequence shown here is derived from an EMBL/GenBank/DDBJ whole genome shotgun (WGS) entry which is preliminary data.</text>
</comment>
<proteinExistence type="predicted"/>
<protein>
    <submittedName>
        <fullName evidence="1">Uncharacterized protein</fullName>
    </submittedName>
</protein>